<dbReference type="Ensembl" id="ENSSFOT00015051792.1">
    <property type="protein sequence ID" value="ENSSFOP00015045964.1"/>
    <property type="gene ID" value="ENSSFOG00015031827.1"/>
</dbReference>
<sequence length="102" mass="11119">MQRMLQQIALEYTSKSNSSQDSPQAPQPNGIKDQSLAKASLLAATSPSTVCARNIVLGKLLMASQDFPLDLSVKKTEEHSTDHGRVDQLSQDVFNGGYLKKN</sequence>
<dbReference type="AlphaFoldDB" id="A0A8C9T225"/>
<dbReference type="PANTHER" id="PTHR14931:SF2">
    <property type="entry name" value="LIGAND DEPENDENT NUCLEAR RECEPTOR COREPRESSOR"/>
    <property type="match status" value="1"/>
</dbReference>
<dbReference type="OrthoDB" id="10028342at2759"/>
<dbReference type="PANTHER" id="PTHR14931">
    <property type="entry name" value="GENE 340-RELATED"/>
    <property type="match status" value="1"/>
</dbReference>
<evidence type="ECO:0000256" key="1">
    <source>
        <dbReference type="SAM" id="MobiDB-lite"/>
    </source>
</evidence>
<proteinExistence type="predicted"/>
<reference evidence="2" key="3">
    <citation type="submission" date="2025-09" db="UniProtKB">
        <authorList>
            <consortium name="Ensembl"/>
        </authorList>
    </citation>
    <scope>IDENTIFICATION</scope>
</reference>
<evidence type="ECO:0000313" key="3">
    <source>
        <dbReference type="Proteomes" id="UP000694397"/>
    </source>
</evidence>
<protein>
    <submittedName>
        <fullName evidence="2">Uncharacterized protein</fullName>
    </submittedName>
</protein>
<feature type="region of interest" description="Disordered" evidence="1">
    <location>
        <begin position="10"/>
        <end position="33"/>
    </location>
</feature>
<evidence type="ECO:0000313" key="2">
    <source>
        <dbReference type="Ensembl" id="ENSSFOP00015045964.1"/>
    </source>
</evidence>
<accession>A0A8C9T225</accession>
<feature type="compositionally biased region" description="Polar residues" evidence="1">
    <location>
        <begin position="13"/>
        <end position="24"/>
    </location>
</feature>
<keyword evidence="3" id="KW-1185">Reference proteome</keyword>
<dbReference type="Proteomes" id="UP000694397">
    <property type="component" value="Chromosome 8"/>
</dbReference>
<name>A0A8C9T225_SCLFO</name>
<reference evidence="2" key="2">
    <citation type="submission" date="2025-08" db="UniProtKB">
        <authorList>
            <consortium name="Ensembl"/>
        </authorList>
    </citation>
    <scope>IDENTIFICATION</scope>
</reference>
<organism evidence="2 3">
    <name type="scientific">Scleropages formosus</name>
    <name type="common">Asian bonytongue</name>
    <name type="synonym">Osteoglossum formosum</name>
    <dbReference type="NCBI Taxonomy" id="113540"/>
    <lineage>
        <taxon>Eukaryota</taxon>
        <taxon>Metazoa</taxon>
        <taxon>Chordata</taxon>
        <taxon>Craniata</taxon>
        <taxon>Vertebrata</taxon>
        <taxon>Euteleostomi</taxon>
        <taxon>Actinopterygii</taxon>
        <taxon>Neopterygii</taxon>
        <taxon>Teleostei</taxon>
        <taxon>Osteoglossocephala</taxon>
        <taxon>Osteoglossomorpha</taxon>
        <taxon>Osteoglossiformes</taxon>
        <taxon>Osteoglossidae</taxon>
        <taxon>Scleropages</taxon>
    </lineage>
</organism>
<reference evidence="2 3" key="1">
    <citation type="submission" date="2019-04" db="EMBL/GenBank/DDBJ databases">
        <authorList>
            <consortium name="Wellcome Sanger Institute Data Sharing"/>
        </authorList>
    </citation>
    <scope>NUCLEOTIDE SEQUENCE [LARGE SCALE GENOMIC DNA]</scope>
</reference>